<dbReference type="OrthoDB" id="1648066at2"/>
<feature type="transmembrane region" description="Helical" evidence="6">
    <location>
        <begin position="34"/>
        <end position="53"/>
    </location>
</feature>
<evidence type="ECO:0000313" key="8">
    <source>
        <dbReference type="Proteomes" id="UP000236151"/>
    </source>
</evidence>
<reference evidence="7 8" key="1">
    <citation type="submission" date="2017-06" db="EMBL/GenBank/DDBJ databases">
        <title>Investigating the central metabolism of Clostridium thermosuccinogenes.</title>
        <authorList>
            <person name="Koendjbiharie J.G."/>
            <person name="van Kranenburg R."/>
        </authorList>
    </citation>
    <scope>NUCLEOTIDE SEQUENCE [LARGE SCALE GENOMIC DNA]</scope>
    <source>
        <strain evidence="7 8">DSM 5806</strain>
    </source>
</reference>
<protein>
    <recommendedName>
        <fullName evidence="5">Signal peptidase I</fullName>
        <ecNumber evidence="5">3.4.21.89</ecNumber>
    </recommendedName>
</protein>
<dbReference type="RefSeq" id="WP_103082883.1">
    <property type="nucleotide sequence ID" value="NZ_CP021850.1"/>
</dbReference>
<name>A0A2K2FA27_9CLOT</name>
<feature type="transmembrane region" description="Helical" evidence="6">
    <location>
        <begin position="134"/>
        <end position="151"/>
    </location>
</feature>
<evidence type="ECO:0000256" key="1">
    <source>
        <dbReference type="ARBA" id="ARBA00004370"/>
    </source>
</evidence>
<keyword evidence="4 6" id="KW-0472">Membrane</keyword>
<dbReference type="InterPro" id="IPR019533">
    <property type="entry name" value="Peptidase_S26"/>
</dbReference>
<feature type="transmembrane region" description="Helical" evidence="6">
    <location>
        <begin position="105"/>
        <end position="122"/>
    </location>
</feature>
<dbReference type="NCBIfam" id="TIGR02228">
    <property type="entry name" value="sigpep_I_arch"/>
    <property type="match status" value="1"/>
</dbReference>
<dbReference type="AlphaFoldDB" id="A0A2K2FA27"/>
<sequence length="389" mass="44159">MGKREYEALIIIAIILLSLILGNTVLPVLLGSSIYINVFKPVFWLAMSIYIWKQPRIRFKGKLKLYSFILIWSAICGITYMSVYFAGGFMDGIGASPYSRKLTGILINVLSFGSVLLMMELVRNYIINRVKKKYVPLFFILVVLVFSLYRLNLKIMMSIETWQQAVQYVAEFAGPEIMTNILLTYMVYIGGAYPAIIYIALTTLPIWISPVLPNLRWITKAFIGIMMPTVFIITIHQVYRKQARELKLRDQKREKPAAWIAVSIFSIALIWFAAGVFPIFPTIILTGSMEPTIYPGDVALMVKTNGKDLNIGDVIQYWTGDIFIVHRIISIDEKTGRYQTKGDNNSAPDLRLVDAGQIRGKMVGVVPKIGMISVLFRSGRQIPREEVEF</sequence>
<gene>
    <name evidence="7" type="ORF">CDQ84_16730</name>
</gene>
<dbReference type="CDD" id="cd06530">
    <property type="entry name" value="S26_SPase_I"/>
    <property type="match status" value="1"/>
</dbReference>
<keyword evidence="2 6" id="KW-0812">Transmembrane</keyword>
<feature type="transmembrane region" description="Helical" evidence="6">
    <location>
        <begin position="185"/>
        <end position="209"/>
    </location>
</feature>
<keyword evidence="3 6" id="KW-1133">Transmembrane helix</keyword>
<dbReference type="GO" id="GO:0009003">
    <property type="term" value="F:signal peptidase activity"/>
    <property type="evidence" value="ECO:0007669"/>
    <property type="project" value="UniProtKB-EC"/>
</dbReference>
<proteinExistence type="predicted"/>
<dbReference type="InterPro" id="IPR001733">
    <property type="entry name" value="Peptidase_S26B"/>
</dbReference>
<evidence type="ECO:0000313" key="7">
    <source>
        <dbReference type="EMBL" id="PNT95640.1"/>
    </source>
</evidence>
<dbReference type="EC" id="3.4.21.89" evidence="5"/>
<organism evidence="7 8">
    <name type="scientific">Clostridium thermosuccinogenes</name>
    <dbReference type="NCBI Taxonomy" id="84032"/>
    <lineage>
        <taxon>Bacteria</taxon>
        <taxon>Bacillati</taxon>
        <taxon>Bacillota</taxon>
        <taxon>Clostridia</taxon>
        <taxon>Eubacteriales</taxon>
        <taxon>Clostridiaceae</taxon>
        <taxon>Clostridium</taxon>
    </lineage>
</organism>
<dbReference type="EMBL" id="NIOJ01000062">
    <property type="protein sequence ID" value="PNT95640.1"/>
    <property type="molecule type" value="Genomic_DNA"/>
</dbReference>
<dbReference type="KEGG" id="cthd:CDO33_03305"/>
<comment type="subcellular location">
    <subcellularLocation>
        <location evidence="1">Membrane</location>
    </subcellularLocation>
</comment>
<feature type="transmembrane region" description="Helical" evidence="6">
    <location>
        <begin position="221"/>
        <end position="239"/>
    </location>
</feature>
<dbReference type="Proteomes" id="UP000236151">
    <property type="component" value="Unassembled WGS sequence"/>
</dbReference>
<accession>A0A2K2FA27</accession>
<evidence type="ECO:0000256" key="4">
    <source>
        <dbReference type="ARBA" id="ARBA00023136"/>
    </source>
</evidence>
<evidence type="ECO:0000256" key="2">
    <source>
        <dbReference type="ARBA" id="ARBA00022692"/>
    </source>
</evidence>
<feature type="transmembrane region" description="Helical" evidence="6">
    <location>
        <begin position="7"/>
        <end position="28"/>
    </location>
</feature>
<evidence type="ECO:0000256" key="6">
    <source>
        <dbReference type="SAM" id="Phobius"/>
    </source>
</evidence>
<dbReference type="SUPFAM" id="SSF51306">
    <property type="entry name" value="LexA/Signal peptidase"/>
    <property type="match status" value="1"/>
</dbReference>
<dbReference type="InterPro" id="IPR036286">
    <property type="entry name" value="LexA/Signal_pep-like_sf"/>
</dbReference>
<dbReference type="PRINTS" id="PR00728">
    <property type="entry name" value="SIGNALPTASE"/>
</dbReference>
<comment type="caution">
    <text evidence="7">The sequence shown here is derived from an EMBL/GenBank/DDBJ whole genome shotgun (WGS) entry which is preliminary data.</text>
</comment>
<feature type="transmembrane region" description="Helical" evidence="6">
    <location>
        <begin position="65"/>
        <end position="85"/>
    </location>
</feature>
<dbReference type="PANTHER" id="PTHR10806:SF6">
    <property type="entry name" value="SIGNAL PEPTIDASE COMPLEX CATALYTIC SUBUNIT SEC11"/>
    <property type="match status" value="1"/>
</dbReference>
<keyword evidence="8" id="KW-1185">Reference proteome</keyword>
<dbReference type="GO" id="GO:0006465">
    <property type="term" value="P:signal peptide processing"/>
    <property type="evidence" value="ECO:0007669"/>
    <property type="project" value="UniProtKB-UniRule"/>
</dbReference>
<dbReference type="PANTHER" id="PTHR10806">
    <property type="entry name" value="SIGNAL PEPTIDASE COMPLEX CATALYTIC SUBUNIT SEC11"/>
    <property type="match status" value="1"/>
</dbReference>
<feature type="transmembrane region" description="Helical" evidence="6">
    <location>
        <begin position="259"/>
        <end position="280"/>
    </location>
</feature>
<dbReference type="GO" id="GO:0016020">
    <property type="term" value="C:membrane"/>
    <property type="evidence" value="ECO:0007669"/>
    <property type="project" value="UniProtKB-SubCell"/>
</dbReference>
<evidence type="ECO:0000256" key="5">
    <source>
        <dbReference type="NCBIfam" id="TIGR02228"/>
    </source>
</evidence>
<evidence type="ECO:0000256" key="3">
    <source>
        <dbReference type="ARBA" id="ARBA00022989"/>
    </source>
</evidence>
<dbReference type="GO" id="GO:0004252">
    <property type="term" value="F:serine-type endopeptidase activity"/>
    <property type="evidence" value="ECO:0007669"/>
    <property type="project" value="UniProtKB-UniRule"/>
</dbReference>